<accession>A0ABN3HS71</accession>
<gene>
    <name evidence="1" type="ORF">GCM10010420_07020</name>
</gene>
<proteinExistence type="predicted"/>
<evidence type="ECO:0000313" key="2">
    <source>
        <dbReference type="Proteomes" id="UP001500058"/>
    </source>
</evidence>
<organism evidence="1 2">
    <name type="scientific">Streptomyces glaucosporus</name>
    <dbReference type="NCBI Taxonomy" id="284044"/>
    <lineage>
        <taxon>Bacteria</taxon>
        <taxon>Bacillati</taxon>
        <taxon>Actinomycetota</taxon>
        <taxon>Actinomycetes</taxon>
        <taxon>Kitasatosporales</taxon>
        <taxon>Streptomycetaceae</taxon>
        <taxon>Streptomyces</taxon>
    </lineage>
</organism>
<sequence length="65" mass="7399">MSLLIAAGVWLRDEMRAPVDEEYRSVDCRLGRHRTCREGEETEPPCEGVTVLRCACPCHHRDDAT</sequence>
<dbReference type="RefSeq" id="WP_344629312.1">
    <property type="nucleotide sequence ID" value="NZ_BAAATJ010000002.1"/>
</dbReference>
<name>A0ABN3HS71_9ACTN</name>
<reference evidence="1 2" key="1">
    <citation type="journal article" date="2019" name="Int. J. Syst. Evol. Microbiol.">
        <title>The Global Catalogue of Microorganisms (GCM) 10K type strain sequencing project: providing services to taxonomists for standard genome sequencing and annotation.</title>
        <authorList>
            <consortium name="The Broad Institute Genomics Platform"/>
            <consortium name="The Broad Institute Genome Sequencing Center for Infectious Disease"/>
            <person name="Wu L."/>
            <person name="Ma J."/>
        </authorList>
    </citation>
    <scope>NUCLEOTIDE SEQUENCE [LARGE SCALE GENOMIC DNA]</scope>
    <source>
        <strain evidence="1 2">JCM 6921</strain>
    </source>
</reference>
<dbReference type="EMBL" id="BAAATJ010000002">
    <property type="protein sequence ID" value="GAA2386763.1"/>
    <property type="molecule type" value="Genomic_DNA"/>
</dbReference>
<protein>
    <submittedName>
        <fullName evidence="1">Uncharacterized protein</fullName>
    </submittedName>
</protein>
<comment type="caution">
    <text evidence="1">The sequence shown here is derived from an EMBL/GenBank/DDBJ whole genome shotgun (WGS) entry which is preliminary data.</text>
</comment>
<keyword evidence="2" id="KW-1185">Reference proteome</keyword>
<evidence type="ECO:0000313" key="1">
    <source>
        <dbReference type="EMBL" id="GAA2386763.1"/>
    </source>
</evidence>
<dbReference type="Proteomes" id="UP001500058">
    <property type="component" value="Unassembled WGS sequence"/>
</dbReference>